<proteinExistence type="predicted"/>
<dbReference type="EMBL" id="HBHX01044710">
    <property type="protein sequence ID" value="CAE0124042.1"/>
    <property type="molecule type" value="Transcribed_RNA"/>
</dbReference>
<evidence type="ECO:0000313" key="1">
    <source>
        <dbReference type="EMBL" id="CAE0124042.1"/>
    </source>
</evidence>
<reference evidence="1" key="1">
    <citation type="submission" date="2021-01" db="EMBL/GenBank/DDBJ databases">
        <authorList>
            <person name="Corre E."/>
            <person name="Pelletier E."/>
            <person name="Niang G."/>
            <person name="Scheremetjew M."/>
            <person name="Finn R."/>
            <person name="Kale V."/>
            <person name="Holt S."/>
            <person name="Cochrane G."/>
            <person name="Meng A."/>
            <person name="Brown T."/>
            <person name="Cohen L."/>
        </authorList>
    </citation>
    <scope>NUCLEOTIDE SEQUENCE</scope>
    <source>
        <strain evidence="1">CCMP281</strain>
    </source>
</reference>
<dbReference type="SUPFAM" id="SSF53335">
    <property type="entry name" value="S-adenosyl-L-methionine-dependent methyltransferases"/>
    <property type="match status" value="1"/>
</dbReference>
<name>A0A7S3F2U0_9EUKA</name>
<dbReference type="InterPro" id="IPR029063">
    <property type="entry name" value="SAM-dependent_MTases_sf"/>
</dbReference>
<accession>A0A7S3F2U0</accession>
<sequence length="371" mass="40533">MLPISIPANKTHPVLTPSSWNGANLSPLDPSSAALTGTAARWLALVDSRRPCVMRTSMWASTPACINLDDLLADRQGQPIIGMSTVSCPFDWAAGASVDNGLVVEFGTWTGSASRCFAAGVSLTKRKNRMISFDMFELGFVHSNTKKVKGTRFAKLAFDQHGRPNHKADILPIFRWNTEDVYPSIAAVRGNFRDAPRVHSKLQGQWGSWKGRPAVVDVFVTDAAKHTSQLYTDLSTVAPFLHAGSLLILADHFYNLEGEYGYNHQVLWIHSFLVPDYAVLVGMTTEHSAFYALKKPISAALLNNSIAAWRAEASLPPRCAAAQNAALTSVRAICSHTTSYSEVVDLCLEVEQKIKASRTCTKKRKNKDASG</sequence>
<gene>
    <name evidence="1" type="ORF">HERI1096_LOCUS24744</name>
</gene>
<dbReference type="AlphaFoldDB" id="A0A7S3F2U0"/>
<protein>
    <submittedName>
        <fullName evidence="1">Uncharacterized protein</fullName>
    </submittedName>
</protein>
<organism evidence="1">
    <name type="scientific">Haptolina ericina</name>
    <dbReference type="NCBI Taxonomy" id="156174"/>
    <lineage>
        <taxon>Eukaryota</taxon>
        <taxon>Haptista</taxon>
        <taxon>Haptophyta</taxon>
        <taxon>Prymnesiophyceae</taxon>
        <taxon>Prymnesiales</taxon>
        <taxon>Prymnesiaceae</taxon>
        <taxon>Haptolina</taxon>
    </lineage>
</organism>
<dbReference type="Gene3D" id="3.40.50.150">
    <property type="entry name" value="Vaccinia Virus protein VP39"/>
    <property type="match status" value="1"/>
</dbReference>